<dbReference type="GeneID" id="17777826"/>
<proteinExistence type="predicted"/>
<dbReference type="EMBL" id="KF626666">
    <property type="protein sequence ID" value="AHB12144.1"/>
    <property type="molecule type" value="Genomic_DNA"/>
</dbReference>
<name>V5Q7N8_9CAUD</name>
<reference evidence="1 2" key="1">
    <citation type="journal article" date="2014" name="J. Bacteriol.">
        <title>Characterization of novel virulent broad-host-range phages of Xylella fastidiosa and Xanthomonas.</title>
        <authorList>
            <person name="Ahern S.J."/>
            <person name="Das M."/>
            <person name="Bhowmick T.S."/>
            <person name="Young R."/>
            <person name="Gonzalez C.F."/>
        </authorList>
    </citation>
    <scope>NUCLEOTIDE SEQUENCE [LARGE SCALE GENOMIC DNA]</scope>
</reference>
<keyword evidence="2" id="KW-1185">Reference proteome</keyword>
<evidence type="ECO:0000313" key="2">
    <source>
        <dbReference type="Proteomes" id="UP000018622"/>
    </source>
</evidence>
<organism evidence="1 2">
    <name type="scientific">Xylella phage Paz</name>
    <dbReference type="NCBI Taxonomy" id="1415145"/>
    <lineage>
        <taxon>Viruses</taxon>
        <taxon>Duplodnaviria</taxon>
        <taxon>Heunggongvirae</taxon>
        <taxon>Uroviricota</taxon>
        <taxon>Caudoviricetes</taxon>
        <taxon>Autographivirales</taxon>
        <taxon>Autonotataviridae</taxon>
        <taxon>Gujervirinae</taxon>
        <taxon>Pazvirus</taxon>
        <taxon>Pazvirus paz</taxon>
    </lineage>
</organism>
<dbReference type="KEGG" id="vg:17777826"/>
<dbReference type="OrthoDB" id="1803at10239"/>
<gene>
    <name evidence="1" type="ORF">Paz_47</name>
</gene>
<protein>
    <submittedName>
        <fullName evidence="1">Uncharacterized protein</fullName>
    </submittedName>
</protein>
<evidence type="ECO:0000313" key="1">
    <source>
        <dbReference type="EMBL" id="AHB12144.1"/>
    </source>
</evidence>
<accession>V5Q7N8</accession>
<sequence length="291" mass="29759">MNSLPLIANATTIGVSLMQATTQEEARAVIGAGTGGGGSGGAVDSVNGKTGAVVLTASDVDALPTTAAGSSLATLSGGKIPNSQLPALAITETYVVSSEASQVALVAQEGDVCVRTDLARTYIHLNTALGTMADWQEILSPTAPVQSVNGQTGNVSISASSIGAATTSDLATKATMPGGWTAISSFLNGWVNLGSADFNDVQYRKVDNRIDLRGVVKKDNSTRNSIFTMPAGFRPNRNLINLCLAYAGGNTMARVDVNMTGDVSLIDLVNGASESTGIVFLSLDGITFDII</sequence>
<dbReference type="Proteomes" id="UP000018622">
    <property type="component" value="Segment"/>
</dbReference>
<dbReference type="RefSeq" id="YP_008858922.1">
    <property type="nucleotide sequence ID" value="NC_022982.1"/>
</dbReference>